<feature type="domain" description="Sushi" evidence="6">
    <location>
        <begin position="649"/>
        <end position="706"/>
    </location>
</feature>
<dbReference type="Pfam" id="PF01607">
    <property type="entry name" value="CBM_14"/>
    <property type="match status" value="1"/>
</dbReference>
<dbReference type="InterPro" id="IPR002035">
    <property type="entry name" value="VWF_A"/>
</dbReference>
<dbReference type="PROSITE" id="PS50940">
    <property type="entry name" value="CHIT_BIND_II"/>
    <property type="match status" value="1"/>
</dbReference>
<dbReference type="PRINTS" id="PR00453">
    <property type="entry name" value="VWFADOMAIN"/>
</dbReference>
<feature type="domain" description="Sushi" evidence="6">
    <location>
        <begin position="312"/>
        <end position="370"/>
    </location>
</feature>
<dbReference type="Gene3D" id="3.40.50.410">
    <property type="entry name" value="von Willebrand factor, type A domain"/>
    <property type="match status" value="1"/>
</dbReference>
<dbReference type="InterPro" id="IPR036508">
    <property type="entry name" value="Chitin-bd_dom_sf"/>
</dbReference>
<dbReference type="PANTHER" id="PTHR45656">
    <property type="entry name" value="PROTEIN CBR-CLEC-78"/>
    <property type="match status" value="1"/>
</dbReference>
<dbReference type="SMART" id="SM00032">
    <property type="entry name" value="CCP"/>
    <property type="match status" value="16"/>
</dbReference>
<dbReference type="Pfam" id="PF00092">
    <property type="entry name" value="VWA"/>
    <property type="match status" value="1"/>
</dbReference>
<dbReference type="Gene3D" id="2.170.140.10">
    <property type="entry name" value="Chitin binding domain"/>
    <property type="match status" value="1"/>
</dbReference>
<dbReference type="CDD" id="cd00033">
    <property type="entry name" value="CCP"/>
    <property type="match status" value="16"/>
</dbReference>
<dbReference type="Gene3D" id="2.10.70.10">
    <property type="entry name" value="Complement Module, domain 1"/>
    <property type="match status" value="16"/>
</dbReference>
<dbReference type="InterPro" id="IPR000436">
    <property type="entry name" value="Sushi_SCR_CCP_dom"/>
</dbReference>
<gene>
    <name evidence="8" type="ORF">MAR_010428</name>
</gene>
<feature type="domain" description="Sushi" evidence="6">
    <location>
        <begin position="254"/>
        <end position="311"/>
    </location>
</feature>
<dbReference type="PROSITE" id="PS50234">
    <property type="entry name" value="VWFA"/>
    <property type="match status" value="1"/>
</dbReference>
<dbReference type="Proteomes" id="UP001164746">
    <property type="component" value="Chromosome 4"/>
</dbReference>
<dbReference type="CDD" id="cd01450">
    <property type="entry name" value="vWFA_subfamily_ECM"/>
    <property type="match status" value="1"/>
</dbReference>
<keyword evidence="3 4" id="KW-1015">Disulfide bond</keyword>
<feature type="disulfide bond" evidence="4">
    <location>
        <begin position="789"/>
        <end position="816"/>
    </location>
</feature>
<evidence type="ECO:0000256" key="3">
    <source>
        <dbReference type="ARBA" id="ARBA00023157"/>
    </source>
</evidence>
<feature type="disulfide bond" evidence="4">
    <location>
        <begin position="901"/>
        <end position="928"/>
    </location>
</feature>
<feature type="domain" description="Sushi" evidence="6">
    <location>
        <begin position="481"/>
        <end position="538"/>
    </location>
</feature>
<evidence type="ECO:0000259" key="6">
    <source>
        <dbReference type="PROSITE" id="PS50923"/>
    </source>
</evidence>
<evidence type="ECO:0000313" key="9">
    <source>
        <dbReference type="Proteomes" id="UP001164746"/>
    </source>
</evidence>
<dbReference type="SUPFAM" id="SSF53300">
    <property type="entry name" value="vWA-like"/>
    <property type="match status" value="1"/>
</dbReference>
<feature type="domain" description="Chitin-binding type-2" evidence="7">
    <location>
        <begin position="1173"/>
        <end position="1234"/>
    </location>
</feature>
<dbReference type="SMART" id="SM00494">
    <property type="entry name" value="ChtBD2"/>
    <property type="match status" value="2"/>
</dbReference>
<feature type="domain" description="VWFA" evidence="5">
    <location>
        <begin position="78"/>
        <end position="250"/>
    </location>
</feature>
<proteinExistence type="predicted"/>
<accession>A0ABY7E219</accession>
<feature type="disulfide bond" evidence="4">
    <location>
        <begin position="509"/>
        <end position="536"/>
    </location>
</feature>
<feature type="domain" description="Sushi" evidence="6">
    <location>
        <begin position="873"/>
        <end position="930"/>
    </location>
</feature>
<evidence type="ECO:0000256" key="2">
    <source>
        <dbReference type="ARBA" id="ARBA00022737"/>
    </source>
</evidence>
<evidence type="ECO:0000259" key="5">
    <source>
        <dbReference type="PROSITE" id="PS50234"/>
    </source>
</evidence>
<feature type="disulfide bond" evidence="4">
    <location>
        <begin position="1125"/>
        <end position="1152"/>
    </location>
</feature>
<keyword evidence="4" id="KW-0768">Sushi</keyword>
<feature type="domain" description="Sushi" evidence="6">
    <location>
        <begin position="761"/>
        <end position="818"/>
    </location>
</feature>
<evidence type="ECO:0000313" key="8">
    <source>
        <dbReference type="EMBL" id="WAR03870.1"/>
    </source>
</evidence>
<keyword evidence="2" id="KW-0677">Repeat</keyword>
<evidence type="ECO:0000256" key="1">
    <source>
        <dbReference type="ARBA" id="ARBA00022729"/>
    </source>
</evidence>
<dbReference type="EMBL" id="CP111015">
    <property type="protein sequence ID" value="WAR03870.1"/>
    <property type="molecule type" value="Genomic_DNA"/>
</dbReference>
<dbReference type="SUPFAM" id="SSF57535">
    <property type="entry name" value="Complement control module/SCR domain"/>
    <property type="match status" value="16"/>
</dbReference>
<evidence type="ECO:0000259" key="7">
    <source>
        <dbReference type="PROSITE" id="PS50940"/>
    </source>
</evidence>
<dbReference type="InterPro" id="IPR036465">
    <property type="entry name" value="vWFA_dom_sf"/>
</dbReference>
<dbReference type="Pfam" id="PF00084">
    <property type="entry name" value="Sushi"/>
    <property type="match status" value="15"/>
</dbReference>
<protein>
    <submittedName>
        <fullName evidence="8">SVEP1-like protein</fullName>
    </submittedName>
</protein>
<evidence type="ECO:0000256" key="4">
    <source>
        <dbReference type="PROSITE-ProRule" id="PRU00302"/>
    </source>
</evidence>
<dbReference type="SMART" id="SM00327">
    <property type="entry name" value="VWA"/>
    <property type="match status" value="1"/>
</dbReference>
<feature type="disulfide bond" evidence="4">
    <location>
        <begin position="565"/>
        <end position="592"/>
    </location>
</feature>
<dbReference type="InterPro" id="IPR035976">
    <property type="entry name" value="Sushi/SCR/CCP_sf"/>
</dbReference>
<dbReference type="PROSITE" id="PS50923">
    <property type="entry name" value="SUSHI"/>
    <property type="match status" value="9"/>
</dbReference>
<feature type="disulfide bond" evidence="4">
    <location>
        <begin position="1013"/>
        <end position="1040"/>
    </location>
</feature>
<feature type="domain" description="Sushi" evidence="6">
    <location>
        <begin position="1097"/>
        <end position="1154"/>
    </location>
</feature>
<feature type="disulfide bond" evidence="4">
    <location>
        <begin position="677"/>
        <end position="704"/>
    </location>
</feature>
<feature type="disulfide bond" evidence="4">
    <location>
        <begin position="341"/>
        <end position="368"/>
    </location>
</feature>
<dbReference type="InterPro" id="IPR002557">
    <property type="entry name" value="Chitin-bd_dom"/>
</dbReference>
<dbReference type="PANTHER" id="PTHR45656:SF4">
    <property type="entry name" value="PROTEIN CBR-CLEC-78"/>
    <property type="match status" value="1"/>
</dbReference>
<feature type="domain" description="Sushi" evidence="6">
    <location>
        <begin position="540"/>
        <end position="594"/>
    </location>
</feature>
<organism evidence="8 9">
    <name type="scientific">Mya arenaria</name>
    <name type="common">Soft-shell clam</name>
    <dbReference type="NCBI Taxonomy" id="6604"/>
    <lineage>
        <taxon>Eukaryota</taxon>
        <taxon>Metazoa</taxon>
        <taxon>Spiralia</taxon>
        <taxon>Lophotrochozoa</taxon>
        <taxon>Mollusca</taxon>
        <taxon>Bivalvia</taxon>
        <taxon>Autobranchia</taxon>
        <taxon>Heteroconchia</taxon>
        <taxon>Euheterodonta</taxon>
        <taxon>Imparidentia</taxon>
        <taxon>Neoheterodontei</taxon>
        <taxon>Myida</taxon>
        <taxon>Myoidea</taxon>
        <taxon>Myidae</taxon>
        <taxon>Mya</taxon>
    </lineage>
</organism>
<keyword evidence="1" id="KW-0732">Signal</keyword>
<dbReference type="InterPro" id="IPR051277">
    <property type="entry name" value="SEZ6_CSMD_C4BPB_Regulators"/>
</dbReference>
<comment type="caution">
    <text evidence="4">Lacks conserved residue(s) required for the propagation of feature annotation.</text>
</comment>
<keyword evidence="9" id="KW-1185">Reference proteome</keyword>
<feature type="domain" description="Sushi" evidence="6">
    <location>
        <begin position="985"/>
        <end position="1042"/>
    </location>
</feature>
<name>A0ABY7E219_MYAAR</name>
<dbReference type="SUPFAM" id="SSF57625">
    <property type="entry name" value="Invertebrate chitin-binding proteins"/>
    <property type="match status" value="1"/>
</dbReference>
<sequence>MEQSTLEEGRHLSLLWTWALVTWRSTTAHRQPRITLLQVDMVALRHVLISCAVMLHLALCVPPPAVGVDPRECRSLMDLFLVIDGSDSILPQDFVTLQRAIASFVPQIDLGENKARIGMLVYSSTVPMASLHSFSSTKSQIIDWAISLQHPQDGTNTALGIEKMIEMFDMDGRRNNVPWMGVVITDGNSKRPTETQMQAKRAAKKGINMFAVGVGHSISTTELVNIASTPNQAFPIDNFQQLADKLVNMMAVICPCPVPPSITNSRCSAGARAIGTVREYTCLDGYLQRGNGVMKCQNDFTWTPIDPTFECVACSMTPPIVRYGVCGTGEILIGSHRSFTCEPGYMPDGDPKIVCLADATWSIPNFRCVPCGDPPVIPNANCGEGSNLLGSQRFYKCLPGYLPDGNPMIECNQLAKWTVLNFRCLACGITPDIPNGVCGGGDHIIGAMRMYTCDEGYKPVGNPQIRCTQDAMWTAPELQCVACGATPDILNGVCGGGDHIIGAMRMYTCDEGYKPVGNPQIRCTQDATWTAPELQCVACGATPDILNGVCGGGAHIIGAMRMYTCNEGYKPVGNPQIRCTQDATWTAPELQCVACGVTPDILNGVCGGGDHIIGAMRMYTCDKGYKPVGNPQIRCTQDATWTAPELQCVACGVTPDIPNGKCGGGDHIIGAMRMYTCDEGYKPVGNAQIRCTQDATWTAPELQCVACGVTPDILNGVCGGGDHIIGAMRMYTCDEGYKPVGNPQIRCTQDATWTAPELQCVACGATPVILNGVCGGGDHIIGAMRMYTCNEGYKPVGNPQIRCTQDATWTAAELQCVACGVTPDILNGVCGGGDHIIGAMRMYTCDKGYKPVGNPQIRCTQDATWTVPELQCVACGATPDILNGVCGGGDHIIGAMRMYTCDKGYKPVGNPQIRCTQDATWTAPELQCVACGVTPDILNGVCGGGDHIIGAMRMYTCDEGYKPVGNPQIRCTQDATWTVPELRCVACTDTPVMPLSSCQGSEHKIGTIRHYVCDTGYFMFGNPQIKCNDDAMWSQPEFECIPCSDTPVVMNAKCGSGGHLIGNTRIYSCLEGYILQGNPKIECMPNAKWSVPTLKCIDCGAPPKIPYAYTSLGSTAIGSTVEYHCETGYDLYGRGEVSCNANGMWTETNFRCELKPTTTTTTPSPVPSDPSVCDACRYINGVGYNNHPYDCSQYVQCFLGRRGIEPVYRRCPFGLFWDQNVLTCRPADQVVCPFDMCKMSGVLGYRHSDFSRCCSYMKCEGGRAFGRCCGKGYSFDTASQQCVYNPGCEDDCPFDDEVPVCDLRPAASEVMYEQHIGNGFWVPMHCAPGTAFNPVDCRCSLQLIEVPDSPRKQVCKPEVYLPFTTGFDDRSGKNVPVYPENVTIINGEAYFNGRSRILINRYSNVEFRGDLVIKFRYKEVREGAEFQQLQALVTNGDCGDDPSIVIAKMPQFVLLGCKTDVPKSFALPTLDKEWKEVIYLHDERKLEGHVCGASMNKWSYGPIQATHCAMQIGYGHGLTSYHGYIDDFTVYQCRPRQDILTINY</sequence>
<reference evidence="8" key="1">
    <citation type="submission" date="2022-11" db="EMBL/GenBank/DDBJ databases">
        <title>Centuries of genome instability and evolution in soft-shell clam transmissible cancer (bioRxiv).</title>
        <authorList>
            <person name="Hart S.F.M."/>
            <person name="Yonemitsu M.A."/>
            <person name="Giersch R.M."/>
            <person name="Beal B.F."/>
            <person name="Arriagada G."/>
            <person name="Davis B.W."/>
            <person name="Ostrander E.A."/>
            <person name="Goff S.P."/>
            <person name="Metzger M.J."/>
        </authorList>
    </citation>
    <scope>NUCLEOTIDE SEQUENCE</scope>
    <source>
        <strain evidence="8">MELC-2E11</strain>
        <tissue evidence="8">Siphon/mantle</tissue>
    </source>
</reference>